<feature type="region of interest" description="Disordered" evidence="1">
    <location>
        <begin position="51"/>
        <end position="248"/>
    </location>
</feature>
<feature type="region of interest" description="Disordered" evidence="1">
    <location>
        <begin position="318"/>
        <end position="383"/>
    </location>
</feature>
<organism evidence="2 3">
    <name type="scientific">Rhypophila decipiens</name>
    <dbReference type="NCBI Taxonomy" id="261697"/>
    <lineage>
        <taxon>Eukaryota</taxon>
        <taxon>Fungi</taxon>
        <taxon>Dikarya</taxon>
        <taxon>Ascomycota</taxon>
        <taxon>Pezizomycotina</taxon>
        <taxon>Sordariomycetes</taxon>
        <taxon>Sordariomycetidae</taxon>
        <taxon>Sordariales</taxon>
        <taxon>Naviculisporaceae</taxon>
        <taxon>Rhypophila</taxon>
    </lineage>
</organism>
<feature type="compositionally biased region" description="Basic and acidic residues" evidence="1">
    <location>
        <begin position="110"/>
        <end position="127"/>
    </location>
</feature>
<dbReference type="EMBL" id="MU858127">
    <property type="protein sequence ID" value="KAK4212429.1"/>
    <property type="molecule type" value="Genomic_DNA"/>
</dbReference>
<feature type="compositionally biased region" description="Basic residues" evidence="1">
    <location>
        <begin position="358"/>
        <end position="376"/>
    </location>
</feature>
<accession>A0AAN6Y4K3</accession>
<feature type="compositionally biased region" description="Low complexity" evidence="1">
    <location>
        <begin position="348"/>
        <end position="357"/>
    </location>
</feature>
<gene>
    <name evidence="2" type="ORF">QBC37DRAFT_401494</name>
</gene>
<feature type="compositionally biased region" description="Pro residues" evidence="1">
    <location>
        <begin position="184"/>
        <end position="194"/>
    </location>
</feature>
<evidence type="ECO:0000256" key="1">
    <source>
        <dbReference type="SAM" id="MobiDB-lite"/>
    </source>
</evidence>
<reference evidence="2" key="2">
    <citation type="submission" date="2023-05" db="EMBL/GenBank/DDBJ databases">
        <authorList>
            <consortium name="Lawrence Berkeley National Laboratory"/>
            <person name="Steindorff A."/>
            <person name="Hensen N."/>
            <person name="Bonometti L."/>
            <person name="Westerberg I."/>
            <person name="Brannstrom I.O."/>
            <person name="Guillou S."/>
            <person name="Cros-Aarteil S."/>
            <person name="Calhoun S."/>
            <person name="Haridas S."/>
            <person name="Kuo A."/>
            <person name="Mondo S."/>
            <person name="Pangilinan J."/>
            <person name="Riley R."/>
            <person name="Labutti K."/>
            <person name="Andreopoulos B."/>
            <person name="Lipzen A."/>
            <person name="Chen C."/>
            <person name="Yanf M."/>
            <person name="Daum C."/>
            <person name="Ng V."/>
            <person name="Clum A."/>
            <person name="Ohm R."/>
            <person name="Martin F."/>
            <person name="Silar P."/>
            <person name="Natvig D."/>
            <person name="Lalanne C."/>
            <person name="Gautier V."/>
            <person name="Ament-Velasquez S.L."/>
            <person name="Kruys A."/>
            <person name="Hutchinson M.I."/>
            <person name="Powell A.J."/>
            <person name="Barry K."/>
            <person name="Miller A.N."/>
            <person name="Grigoriev I.V."/>
            <person name="Debuchy R."/>
            <person name="Gladieux P."/>
            <person name="Thoren M.H."/>
            <person name="Johannesson H."/>
        </authorList>
    </citation>
    <scope>NUCLEOTIDE SEQUENCE</scope>
    <source>
        <strain evidence="2">PSN293</strain>
    </source>
</reference>
<protein>
    <recommendedName>
        <fullName evidence="4">Zn(2)-C6 fungal-type domain-containing protein</fullName>
    </recommendedName>
</protein>
<keyword evidence="3" id="KW-1185">Reference proteome</keyword>
<evidence type="ECO:0008006" key="4">
    <source>
        <dbReference type="Google" id="ProtNLM"/>
    </source>
</evidence>
<feature type="compositionally biased region" description="Low complexity" evidence="1">
    <location>
        <begin position="148"/>
        <end position="168"/>
    </location>
</feature>
<comment type="caution">
    <text evidence="2">The sequence shown here is derived from an EMBL/GenBank/DDBJ whole genome shotgun (WGS) entry which is preliminary data.</text>
</comment>
<feature type="compositionally biased region" description="Pro residues" evidence="1">
    <location>
        <begin position="60"/>
        <end position="80"/>
    </location>
</feature>
<reference evidence="2" key="1">
    <citation type="journal article" date="2023" name="Mol. Phylogenet. Evol.">
        <title>Genome-scale phylogeny and comparative genomics of the fungal order Sordariales.</title>
        <authorList>
            <person name="Hensen N."/>
            <person name="Bonometti L."/>
            <person name="Westerberg I."/>
            <person name="Brannstrom I.O."/>
            <person name="Guillou S."/>
            <person name="Cros-Aarteil S."/>
            <person name="Calhoun S."/>
            <person name="Haridas S."/>
            <person name="Kuo A."/>
            <person name="Mondo S."/>
            <person name="Pangilinan J."/>
            <person name="Riley R."/>
            <person name="LaButti K."/>
            <person name="Andreopoulos B."/>
            <person name="Lipzen A."/>
            <person name="Chen C."/>
            <person name="Yan M."/>
            <person name="Daum C."/>
            <person name="Ng V."/>
            <person name="Clum A."/>
            <person name="Steindorff A."/>
            <person name="Ohm R.A."/>
            <person name="Martin F."/>
            <person name="Silar P."/>
            <person name="Natvig D.O."/>
            <person name="Lalanne C."/>
            <person name="Gautier V."/>
            <person name="Ament-Velasquez S.L."/>
            <person name="Kruys A."/>
            <person name="Hutchinson M.I."/>
            <person name="Powell A.J."/>
            <person name="Barry K."/>
            <person name="Miller A.N."/>
            <person name="Grigoriev I.V."/>
            <person name="Debuchy R."/>
            <person name="Gladieux P."/>
            <person name="Hiltunen Thoren M."/>
            <person name="Johannesson H."/>
        </authorList>
    </citation>
    <scope>NUCLEOTIDE SEQUENCE</scope>
    <source>
        <strain evidence="2">PSN293</strain>
    </source>
</reference>
<dbReference type="AlphaFoldDB" id="A0AAN6Y4K3"/>
<evidence type="ECO:0000313" key="2">
    <source>
        <dbReference type="EMBL" id="KAK4212429.1"/>
    </source>
</evidence>
<evidence type="ECO:0000313" key="3">
    <source>
        <dbReference type="Proteomes" id="UP001301769"/>
    </source>
</evidence>
<proteinExistence type="predicted"/>
<sequence>MSSPQQNTTLICPRCGRPTTGVNPCVCGETEVRLPSIRQVLGNAYTIPVRRQELPHSDVPRPPGPSFATPAPPRQPPPPRQQGSADHHHWSNHNPRQSRYDSSPARHHPQYRERSASPARELSEARRSPLTRRSRPAFAALAPPPAVAPLLEAQAAGAPRPAPALAAPEPEPWVPFPDVRGPRDLPPPPPPPRRAPLRADEAPPVGAGTRSHLPPAWVPRSSEAGPPVAGRTRGPGSTHSRLTVELERRRIEQRDREFIQQFSMRVEREHQPKLGVRYESTKTACNKCVADQRKCTMNDGHPNCCDQCWKDKVECTWPTDARPRSRRPGSGDGPGGGPNSSDDDDEAGVGPAPAARGTRGRGRPRGRPRGRGRGRGRATAAAA</sequence>
<dbReference type="Proteomes" id="UP001301769">
    <property type="component" value="Unassembled WGS sequence"/>
</dbReference>
<name>A0AAN6Y4K3_9PEZI</name>
<feature type="compositionally biased region" description="Polar residues" evidence="1">
    <location>
        <begin position="92"/>
        <end position="101"/>
    </location>
</feature>